<dbReference type="GO" id="GO:0016567">
    <property type="term" value="P:protein ubiquitination"/>
    <property type="evidence" value="ECO:0007669"/>
    <property type="project" value="InterPro"/>
</dbReference>
<dbReference type="PANTHER" id="PTHR15439:SF0">
    <property type="entry name" value="CELL DIVISION CYCLE AND APOPTOSIS REGULATOR PROTEIN 1-RELATED"/>
    <property type="match status" value="1"/>
</dbReference>
<sequence length="171" mass="19046">MSTYPSFASCLDLLALTYSTGFSPFPTKNITECLFPSACLDKEANSSSCRSWSCFGTVIYQFVTCSISPSEGRGVGLERKTPPQGYICHRCKVPGIVYTFEATIWLTSHFIQHCPTNGDPNYDIKRVKLPTGIPKSMLMATPEGSYVLPSRVVAVLRPNEYAVFFFFWVPL</sequence>
<dbReference type="GO" id="GO:0006511">
    <property type="term" value="P:ubiquitin-dependent protein catabolic process"/>
    <property type="evidence" value="ECO:0007669"/>
    <property type="project" value="TreeGrafter"/>
</dbReference>
<gene>
    <name evidence="1" type="ORF">H6P81_017977</name>
</gene>
<dbReference type="PANTHER" id="PTHR15439">
    <property type="entry name" value="RETINOBLASTOMA-BINDING PROTEIN 6"/>
    <property type="match status" value="1"/>
</dbReference>
<dbReference type="EMBL" id="JAINDJ010000007">
    <property type="protein sequence ID" value="KAG9442123.1"/>
    <property type="molecule type" value="Genomic_DNA"/>
</dbReference>
<dbReference type="Gene3D" id="4.10.60.10">
    <property type="entry name" value="Zinc finger, CCHC-type"/>
    <property type="match status" value="1"/>
</dbReference>
<dbReference type="GO" id="GO:0005634">
    <property type="term" value="C:nucleus"/>
    <property type="evidence" value="ECO:0007669"/>
    <property type="project" value="TreeGrafter"/>
</dbReference>
<comment type="caution">
    <text evidence="1">The sequence shown here is derived from an EMBL/GenBank/DDBJ whole genome shotgun (WGS) entry which is preliminary data.</text>
</comment>
<dbReference type="InterPro" id="IPR033489">
    <property type="entry name" value="RBBP6"/>
</dbReference>
<name>A0AAV7E0G6_ARIFI</name>
<keyword evidence="2" id="KW-1185">Reference proteome</keyword>
<organism evidence="1 2">
    <name type="scientific">Aristolochia fimbriata</name>
    <name type="common">White veined hardy Dutchman's pipe vine</name>
    <dbReference type="NCBI Taxonomy" id="158543"/>
    <lineage>
        <taxon>Eukaryota</taxon>
        <taxon>Viridiplantae</taxon>
        <taxon>Streptophyta</taxon>
        <taxon>Embryophyta</taxon>
        <taxon>Tracheophyta</taxon>
        <taxon>Spermatophyta</taxon>
        <taxon>Magnoliopsida</taxon>
        <taxon>Magnoliidae</taxon>
        <taxon>Piperales</taxon>
        <taxon>Aristolochiaceae</taxon>
        <taxon>Aristolochia</taxon>
    </lineage>
</organism>
<accession>A0AAV7E0G6</accession>
<dbReference type="AlphaFoldDB" id="A0AAV7E0G6"/>
<dbReference type="Proteomes" id="UP000825729">
    <property type="component" value="Unassembled WGS sequence"/>
</dbReference>
<evidence type="ECO:0000313" key="1">
    <source>
        <dbReference type="EMBL" id="KAG9442123.1"/>
    </source>
</evidence>
<protein>
    <submittedName>
        <fullName evidence="1">Uncharacterized protein</fullName>
    </submittedName>
</protein>
<evidence type="ECO:0000313" key="2">
    <source>
        <dbReference type="Proteomes" id="UP000825729"/>
    </source>
</evidence>
<reference evidence="1 2" key="1">
    <citation type="submission" date="2021-07" db="EMBL/GenBank/DDBJ databases">
        <title>The Aristolochia fimbriata genome: insights into angiosperm evolution, floral development and chemical biosynthesis.</title>
        <authorList>
            <person name="Jiao Y."/>
        </authorList>
    </citation>
    <scope>NUCLEOTIDE SEQUENCE [LARGE SCALE GENOMIC DNA]</scope>
    <source>
        <strain evidence="1">IBCAS-2021</strain>
        <tissue evidence="1">Leaf</tissue>
    </source>
</reference>
<dbReference type="GO" id="GO:0006397">
    <property type="term" value="P:mRNA processing"/>
    <property type="evidence" value="ECO:0007669"/>
    <property type="project" value="InterPro"/>
</dbReference>
<proteinExistence type="predicted"/>
<dbReference type="GO" id="GO:0061630">
    <property type="term" value="F:ubiquitin protein ligase activity"/>
    <property type="evidence" value="ECO:0007669"/>
    <property type="project" value="InterPro"/>
</dbReference>